<dbReference type="Pfam" id="PF23788">
    <property type="entry name" value="EDRF1_N"/>
    <property type="match status" value="1"/>
</dbReference>
<proteinExistence type="predicted"/>
<gene>
    <name evidence="2" type="ORF">MSPICULIGERA_LOCUS25103</name>
</gene>
<dbReference type="Proteomes" id="UP001177023">
    <property type="component" value="Unassembled WGS sequence"/>
</dbReference>
<sequence>MTSEIPTLKGSEFDPSELATVIENVHKFLDDKMTEQGHTYYLHREEGGDDLTLYDMTAMFPDLSKKTEFNPSLPVQVADFLNDDTVCTTRIEIAYKMLRSAQEIFDEDHLPHLAASLYYLKAALYQSVTVKLKTQNLSTALERPHNQLFGLESILIERNPSMSASIPISALRSAVSIVDDDEDKGKAAIRSTVPGLDTPVDCLTYAINSLDSALKSVSIVEEREKNGVASKIPLFPIGKDDQDTVVKERKKPRPGADVLLLRSLLHLRAVSAYLLMALVEPESHPESHVFGNSDAAYLFELCRSAFKHAAEVMRLQSNSRTRTAALVQVSNVFRLYMQLLMSQTRSSTEELHEKLSEARSGDIFLKKWLSGIVIPETNPLRMLVDITPEMMTDPEELDRWMLDVGNKFRTLLTKYTKDYDQLESRLYRDNFDLPGVRCAISLALMQCGDRHRLAIYEKQKTAPIRELLDTFSSAIRFYELGLKHIEQIDGQAIGQNDLVCQVKLSLLQNVTSLRRGLALMDVDARKYGTNQDQNLREVIDSYYGLEQFINSLPDEKFSAIKSQRLTAVLTDWITCTHRAYFYYAYRPSAKIGVYRHTKEHMYIEQTEANIKKLEKFKERPSVLLDWSHCVSLLLEMIFHSFEHLFRSQLKKEIKDEQAIITARLSTVSALVEQTNIAGGVIPIYLTGLDILNVFVGNMDCEEWRTQAILLPIFIEIIALLPFAEFFQSEKRIQDYFASCTALLQRKILTALSTKVVTAEKLLKLKPIADWLIRRPTVISEANWRPDAQEWSRKLKKLWNEFASCR</sequence>
<reference evidence="2" key="1">
    <citation type="submission" date="2023-06" db="EMBL/GenBank/DDBJ databases">
        <authorList>
            <person name="Delattre M."/>
        </authorList>
    </citation>
    <scope>NUCLEOTIDE SEQUENCE</scope>
    <source>
        <strain evidence="2">AF72</strain>
    </source>
</reference>
<comment type="caution">
    <text evidence="2">The sequence shown here is derived from an EMBL/GenBank/DDBJ whole genome shotgun (WGS) entry which is preliminary data.</text>
</comment>
<evidence type="ECO:0000313" key="2">
    <source>
        <dbReference type="EMBL" id="CAJ0587126.1"/>
    </source>
</evidence>
<keyword evidence="3" id="KW-1185">Reference proteome</keyword>
<dbReference type="InterPro" id="IPR056582">
    <property type="entry name" value="EDRF1_N"/>
</dbReference>
<name>A0AA36DID7_9BILA</name>
<dbReference type="EMBL" id="CATQJA010002709">
    <property type="protein sequence ID" value="CAJ0587126.1"/>
    <property type="molecule type" value="Genomic_DNA"/>
</dbReference>
<accession>A0AA36DID7</accession>
<organism evidence="2 3">
    <name type="scientific">Mesorhabditis spiculigera</name>
    <dbReference type="NCBI Taxonomy" id="96644"/>
    <lineage>
        <taxon>Eukaryota</taxon>
        <taxon>Metazoa</taxon>
        <taxon>Ecdysozoa</taxon>
        <taxon>Nematoda</taxon>
        <taxon>Chromadorea</taxon>
        <taxon>Rhabditida</taxon>
        <taxon>Rhabditina</taxon>
        <taxon>Rhabditomorpha</taxon>
        <taxon>Rhabditoidea</taxon>
        <taxon>Rhabditidae</taxon>
        <taxon>Mesorhabditinae</taxon>
        <taxon>Mesorhabditis</taxon>
    </lineage>
</organism>
<evidence type="ECO:0000313" key="3">
    <source>
        <dbReference type="Proteomes" id="UP001177023"/>
    </source>
</evidence>
<feature type="domain" description="EDRF1 N-terminal" evidence="1">
    <location>
        <begin position="2"/>
        <end position="132"/>
    </location>
</feature>
<feature type="non-terminal residue" evidence="2">
    <location>
        <position position="1"/>
    </location>
</feature>
<evidence type="ECO:0000259" key="1">
    <source>
        <dbReference type="Pfam" id="PF23788"/>
    </source>
</evidence>
<dbReference type="AlphaFoldDB" id="A0AA36DID7"/>
<protein>
    <recommendedName>
        <fullName evidence="1">EDRF1 N-terminal domain-containing protein</fullName>
    </recommendedName>
</protein>